<dbReference type="EMBL" id="CP145316">
    <property type="protein sequence ID" value="XAM18462.1"/>
    <property type="molecule type" value="Genomic_DNA"/>
</dbReference>
<comment type="subunit">
    <text evidence="3">Monomer.</text>
</comment>
<protein>
    <recommendedName>
        <fullName evidence="8 9">D,D-heptose 1,7-bisphosphate phosphatase</fullName>
        <ecNumber evidence="9">3.1.3.-</ecNumber>
    </recommendedName>
</protein>
<organism evidence="10 11">
    <name type="scientific">Helicobacter mastomyrinus</name>
    <dbReference type="NCBI Taxonomy" id="287948"/>
    <lineage>
        <taxon>Bacteria</taxon>
        <taxon>Pseudomonadati</taxon>
        <taxon>Campylobacterota</taxon>
        <taxon>Epsilonproteobacteria</taxon>
        <taxon>Campylobacterales</taxon>
        <taxon>Helicobacteraceae</taxon>
        <taxon>Helicobacter</taxon>
    </lineage>
</organism>
<dbReference type="PIRSF" id="PIRSF004682">
    <property type="entry name" value="GmhB"/>
    <property type="match status" value="1"/>
</dbReference>
<dbReference type="Gene3D" id="3.40.50.1000">
    <property type="entry name" value="HAD superfamily/HAD-like"/>
    <property type="match status" value="1"/>
</dbReference>
<comment type="cofactor">
    <cofactor evidence="1">
        <name>Mg(2+)</name>
        <dbReference type="ChEBI" id="CHEBI:18420"/>
    </cofactor>
</comment>
<dbReference type="InterPro" id="IPR023214">
    <property type="entry name" value="HAD_sf"/>
</dbReference>
<dbReference type="CDD" id="cd07503">
    <property type="entry name" value="HAD_HisB-N"/>
    <property type="match status" value="1"/>
</dbReference>
<accession>A0ABZ3F7H0</accession>
<evidence type="ECO:0000313" key="11">
    <source>
        <dbReference type="Proteomes" id="UP001434737"/>
    </source>
</evidence>
<dbReference type="RefSeq" id="WP_300446749.1">
    <property type="nucleotide sequence ID" value="NZ_CP145316.1"/>
</dbReference>
<dbReference type="EC" id="3.1.3.-" evidence="9"/>
<proteinExistence type="inferred from homology"/>
<dbReference type="NCBIfam" id="TIGR01656">
    <property type="entry name" value="Histidinol-ppas"/>
    <property type="match status" value="1"/>
</dbReference>
<evidence type="ECO:0000256" key="4">
    <source>
        <dbReference type="ARBA" id="ARBA00022490"/>
    </source>
</evidence>
<dbReference type="Proteomes" id="UP001434737">
    <property type="component" value="Chromosome"/>
</dbReference>
<evidence type="ECO:0000313" key="10">
    <source>
        <dbReference type="EMBL" id="XAM18462.1"/>
    </source>
</evidence>
<evidence type="ECO:0000256" key="1">
    <source>
        <dbReference type="ARBA" id="ARBA00001946"/>
    </source>
</evidence>
<keyword evidence="11" id="KW-1185">Reference proteome</keyword>
<dbReference type="InterPro" id="IPR013954">
    <property type="entry name" value="PNK3P"/>
</dbReference>
<keyword evidence="7 9" id="KW-0119">Carbohydrate metabolism</keyword>
<name>A0ABZ3F7H0_9HELI</name>
<evidence type="ECO:0000256" key="3">
    <source>
        <dbReference type="ARBA" id="ARBA00011245"/>
    </source>
</evidence>
<dbReference type="GO" id="GO:0016787">
    <property type="term" value="F:hydrolase activity"/>
    <property type="evidence" value="ECO:0007669"/>
    <property type="project" value="UniProtKB-KW"/>
</dbReference>
<dbReference type="Pfam" id="PF08645">
    <property type="entry name" value="PNK3P"/>
    <property type="match status" value="1"/>
</dbReference>
<dbReference type="SUPFAM" id="SSF56784">
    <property type="entry name" value="HAD-like"/>
    <property type="match status" value="1"/>
</dbReference>
<evidence type="ECO:0000256" key="9">
    <source>
        <dbReference type="PIRNR" id="PIRNR004682"/>
    </source>
</evidence>
<evidence type="ECO:0000256" key="8">
    <source>
        <dbReference type="ARBA" id="ARBA00031828"/>
    </source>
</evidence>
<evidence type="ECO:0000256" key="6">
    <source>
        <dbReference type="ARBA" id="ARBA00022801"/>
    </source>
</evidence>
<sequence>MQKCAFFDRDGVINKDLGYVYKQTDFIFCDGIFELLSTLKAQGYLLLVMTNQSGIARGYYTQEQLGSLHQYMQQCLIEKIGFGFDRIYFCPHSPEANCACRKPKIGMIEAACRDFSINLAQSFFIGDKITDMQCAQNAHINGKFLLGTEDIGDNSLKNIQKVATLQELHSIIKAQNSL</sequence>
<keyword evidence="6 9" id="KW-0378">Hydrolase</keyword>
<comment type="subcellular location">
    <subcellularLocation>
        <location evidence="2 9">Cytoplasm</location>
    </subcellularLocation>
</comment>
<reference evidence="10 11" key="1">
    <citation type="submission" date="2024-02" db="EMBL/GenBank/DDBJ databases">
        <title>Genome and pathogenicity analysis of Helicobacter mastomyrinus isolated from mice.</title>
        <authorList>
            <person name="Zhu L."/>
        </authorList>
    </citation>
    <scope>NUCLEOTIDE SEQUENCE [LARGE SCALE GENOMIC DNA]</scope>
    <source>
        <strain evidence="10 11">Hm-17</strain>
    </source>
</reference>
<dbReference type="InterPro" id="IPR006549">
    <property type="entry name" value="HAD-SF_hydro_IIIA"/>
</dbReference>
<dbReference type="PANTHER" id="PTHR42891:SF1">
    <property type="entry name" value="D-GLYCERO-BETA-D-MANNO-HEPTOSE-1,7-BISPHOSPHATE 7-PHOSPHATASE"/>
    <property type="match status" value="1"/>
</dbReference>
<comment type="similarity">
    <text evidence="9">Belongs to the gmhB family.</text>
</comment>
<gene>
    <name evidence="10" type="ORF">V3I05_01925</name>
</gene>
<dbReference type="InterPro" id="IPR006543">
    <property type="entry name" value="Histidinol-phos"/>
</dbReference>
<keyword evidence="4 9" id="KW-0963">Cytoplasm</keyword>
<dbReference type="PANTHER" id="PTHR42891">
    <property type="entry name" value="D-GLYCERO-BETA-D-MANNO-HEPTOSE-1,7-BISPHOSPHATE 7-PHOSPHATASE"/>
    <property type="match status" value="1"/>
</dbReference>
<evidence type="ECO:0000256" key="5">
    <source>
        <dbReference type="ARBA" id="ARBA00022723"/>
    </source>
</evidence>
<dbReference type="InterPro" id="IPR004446">
    <property type="entry name" value="Heptose_bisP_phosphatase"/>
</dbReference>
<dbReference type="NCBIfam" id="TIGR00213">
    <property type="entry name" value="GmhB_yaeD"/>
    <property type="match status" value="1"/>
</dbReference>
<evidence type="ECO:0000256" key="2">
    <source>
        <dbReference type="ARBA" id="ARBA00004496"/>
    </source>
</evidence>
<evidence type="ECO:0000256" key="7">
    <source>
        <dbReference type="ARBA" id="ARBA00023277"/>
    </source>
</evidence>
<keyword evidence="5" id="KW-0479">Metal-binding</keyword>
<dbReference type="InterPro" id="IPR036412">
    <property type="entry name" value="HAD-like_sf"/>
</dbReference>
<dbReference type="NCBIfam" id="TIGR01662">
    <property type="entry name" value="HAD-SF-IIIA"/>
    <property type="match status" value="1"/>
</dbReference>